<dbReference type="AlphaFoldDB" id="A0A2S8STZ4"/>
<accession>A0A2S8STZ4</accession>
<dbReference type="OrthoDB" id="9815124at2"/>
<evidence type="ECO:0000313" key="3">
    <source>
        <dbReference type="Proteomes" id="UP000237684"/>
    </source>
</evidence>
<dbReference type="PANTHER" id="PTHR12110:SF41">
    <property type="entry name" value="INOSOSE DEHYDRATASE"/>
    <property type="match status" value="1"/>
</dbReference>
<dbReference type="InterPro" id="IPR036237">
    <property type="entry name" value="Xyl_isomerase-like_sf"/>
</dbReference>
<sequence>MQGMLRSGLVSISYRELSAREILRLCVQAKLEGIEWGGDIHVPHGNLEIAREVSQWTRDAGIEIACYGSYFRCDGKLDFEPVLASALELGAPMIRVWAGNGEAETRAQTLENLEKACEMAASQKIKVATEYHENTQSGTRESCDFLGREIQNPNLQTLWQPLRRGAGMNAKVEENLEDLRALESRLSNIHVYEWRDIEAGKTRRFSLQKSVQWPRYIEELQKMKGNRWLLLEYVPDDNPDFLGREADALRALLNNQK</sequence>
<dbReference type="Gene3D" id="3.20.20.150">
    <property type="entry name" value="Divalent-metal-dependent TIM barrel enzymes"/>
    <property type="match status" value="1"/>
</dbReference>
<dbReference type="Proteomes" id="UP000237684">
    <property type="component" value="Unassembled WGS sequence"/>
</dbReference>
<evidence type="ECO:0000259" key="1">
    <source>
        <dbReference type="Pfam" id="PF01261"/>
    </source>
</evidence>
<dbReference type="EMBL" id="NIGF01000006">
    <property type="protein sequence ID" value="PQV64283.1"/>
    <property type="molecule type" value="Genomic_DNA"/>
</dbReference>
<keyword evidence="2" id="KW-0413">Isomerase</keyword>
<reference evidence="2 3" key="1">
    <citation type="journal article" date="2018" name="Syst. Appl. Microbiol.">
        <title>Abditibacterium utsteinense sp. nov., the first cultivated member of candidate phylum FBP, isolated from ice-free Antarctic soil samples.</title>
        <authorList>
            <person name="Tahon G."/>
            <person name="Tytgat B."/>
            <person name="Lebbe L."/>
            <person name="Carlier A."/>
            <person name="Willems A."/>
        </authorList>
    </citation>
    <scope>NUCLEOTIDE SEQUENCE [LARGE SCALE GENOMIC DNA]</scope>
    <source>
        <strain evidence="2 3">LMG 29911</strain>
    </source>
</reference>
<keyword evidence="3" id="KW-1185">Reference proteome</keyword>
<proteinExistence type="predicted"/>
<evidence type="ECO:0000313" key="2">
    <source>
        <dbReference type="EMBL" id="PQV64283.1"/>
    </source>
</evidence>
<dbReference type="GO" id="GO:0016853">
    <property type="term" value="F:isomerase activity"/>
    <property type="evidence" value="ECO:0007669"/>
    <property type="project" value="UniProtKB-KW"/>
</dbReference>
<comment type="caution">
    <text evidence="2">The sequence shown here is derived from an EMBL/GenBank/DDBJ whole genome shotgun (WGS) entry which is preliminary data.</text>
</comment>
<name>A0A2S8STZ4_9BACT</name>
<dbReference type="SUPFAM" id="SSF51658">
    <property type="entry name" value="Xylose isomerase-like"/>
    <property type="match status" value="1"/>
</dbReference>
<dbReference type="Pfam" id="PF01261">
    <property type="entry name" value="AP_endonuc_2"/>
    <property type="match status" value="1"/>
</dbReference>
<dbReference type="InParanoid" id="A0A2S8STZ4"/>
<feature type="domain" description="Xylose isomerase-like TIM barrel" evidence="1">
    <location>
        <begin position="24"/>
        <end position="250"/>
    </location>
</feature>
<dbReference type="InterPro" id="IPR013022">
    <property type="entry name" value="Xyl_isomerase-like_TIM-brl"/>
</dbReference>
<dbReference type="RefSeq" id="WP_105483418.1">
    <property type="nucleotide sequence ID" value="NZ_NIGF01000006.1"/>
</dbReference>
<dbReference type="PANTHER" id="PTHR12110">
    <property type="entry name" value="HYDROXYPYRUVATE ISOMERASE"/>
    <property type="match status" value="1"/>
</dbReference>
<gene>
    <name evidence="2" type="ORF">B1R32_106129</name>
</gene>
<protein>
    <submittedName>
        <fullName evidence="2">Sugar phosphate isomerase/epimerase</fullName>
    </submittedName>
</protein>
<organism evidence="2 3">
    <name type="scientific">Abditibacterium utsteinense</name>
    <dbReference type="NCBI Taxonomy" id="1960156"/>
    <lineage>
        <taxon>Bacteria</taxon>
        <taxon>Pseudomonadati</taxon>
        <taxon>Abditibacteriota</taxon>
        <taxon>Abditibacteriia</taxon>
        <taxon>Abditibacteriales</taxon>
        <taxon>Abditibacteriaceae</taxon>
        <taxon>Abditibacterium</taxon>
    </lineage>
</organism>
<dbReference type="InterPro" id="IPR050312">
    <property type="entry name" value="IolE/XylAMocC-like"/>
</dbReference>